<evidence type="ECO:0000313" key="2">
    <source>
        <dbReference type="Proteomes" id="UP000665020"/>
    </source>
</evidence>
<protein>
    <submittedName>
        <fullName evidence="1">Uncharacterized protein</fullName>
    </submittedName>
</protein>
<proteinExistence type="predicted"/>
<keyword evidence="2" id="KW-1185">Reference proteome</keyword>
<dbReference type="EMBL" id="CP046640">
    <property type="protein sequence ID" value="QTL97101.1"/>
    <property type="molecule type" value="Genomic_DNA"/>
</dbReference>
<name>A0A8A7K6T6_9FIRM</name>
<dbReference type="AlphaFoldDB" id="A0A8A7K6T6"/>
<dbReference type="Proteomes" id="UP000665020">
    <property type="component" value="Chromosome"/>
</dbReference>
<accession>A0A8A7K6T6</accession>
<evidence type="ECO:0000313" key="1">
    <source>
        <dbReference type="EMBL" id="QTL97101.1"/>
    </source>
</evidence>
<dbReference type="RefSeq" id="WP_230868756.1">
    <property type="nucleotide sequence ID" value="NZ_CP046640.1"/>
</dbReference>
<dbReference type="KEGG" id="ifn:GM661_03460"/>
<gene>
    <name evidence="1" type="ORF">GM661_03460</name>
</gene>
<sequence>MADKDLNKKMDELLSGVYRIEENQKKQFQKYDNDVQNIFNELQKYHKRFDIIENKLYSLESKIDTVRKVSAENTIDISNLKDKVS</sequence>
<organism evidence="1 2">
    <name type="scientific">Iocasia fonsfrigidae</name>
    <dbReference type="NCBI Taxonomy" id="2682810"/>
    <lineage>
        <taxon>Bacteria</taxon>
        <taxon>Bacillati</taxon>
        <taxon>Bacillota</taxon>
        <taxon>Clostridia</taxon>
        <taxon>Halanaerobiales</taxon>
        <taxon>Halanaerobiaceae</taxon>
        <taxon>Iocasia</taxon>
    </lineage>
</organism>
<reference evidence="1" key="1">
    <citation type="submission" date="2019-12" db="EMBL/GenBank/DDBJ databases">
        <authorList>
            <person name="zhang j."/>
            <person name="sun C.M."/>
        </authorList>
    </citation>
    <scope>NUCLEOTIDE SEQUENCE</scope>
    <source>
        <strain evidence="1">NS-1</strain>
    </source>
</reference>